<accession>A0AAV3S6N2</accession>
<sequence>MEGDERDATVQEKLEDALQHAENDRTSYLLRSALQDLVIDTDIDELAQEE</sequence>
<dbReference type="Proteomes" id="UP001500837">
    <property type="component" value="Unassembled WGS sequence"/>
</dbReference>
<reference evidence="1 2" key="1">
    <citation type="journal article" date="2019" name="Int. J. Syst. Evol. Microbiol.">
        <title>The Global Catalogue of Microorganisms (GCM) 10K type strain sequencing project: providing services to taxonomists for standard genome sequencing and annotation.</title>
        <authorList>
            <consortium name="The Broad Institute Genomics Platform"/>
            <consortium name="The Broad Institute Genome Sequencing Center for Infectious Disease"/>
            <person name="Wu L."/>
            <person name="Ma J."/>
        </authorList>
    </citation>
    <scope>NUCLEOTIDE SEQUENCE [LARGE SCALE GENOMIC DNA]</scope>
    <source>
        <strain evidence="1 2">JCM 16330</strain>
    </source>
</reference>
<dbReference type="EMBL" id="BAAABL010000042">
    <property type="protein sequence ID" value="GAA0300006.1"/>
    <property type="molecule type" value="Genomic_DNA"/>
</dbReference>
<evidence type="ECO:0000313" key="2">
    <source>
        <dbReference type="Proteomes" id="UP001500837"/>
    </source>
</evidence>
<name>A0AAV3S6N2_9EURY</name>
<gene>
    <name evidence="1" type="ORF">GCM10009066_12720</name>
</gene>
<organism evidence="1 2">
    <name type="scientific">Halarchaeum salinum</name>
    <dbReference type="NCBI Taxonomy" id="489912"/>
    <lineage>
        <taxon>Archaea</taxon>
        <taxon>Methanobacteriati</taxon>
        <taxon>Methanobacteriota</taxon>
        <taxon>Stenosarchaea group</taxon>
        <taxon>Halobacteria</taxon>
        <taxon>Halobacteriales</taxon>
        <taxon>Halobacteriaceae</taxon>
    </lineage>
</organism>
<dbReference type="AlphaFoldDB" id="A0AAV3S6N2"/>
<protein>
    <submittedName>
        <fullName evidence="1">Uncharacterized protein</fullName>
    </submittedName>
</protein>
<keyword evidence="2" id="KW-1185">Reference proteome</keyword>
<evidence type="ECO:0000313" key="1">
    <source>
        <dbReference type="EMBL" id="GAA0300006.1"/>
    </source>
</evidence>
<comment type="caution">
    <text evidence="1">The sequence shown here is derived from an EMBL/GenBank/DDBJ whole genome shotgun (WGS) entry which is preliminary data.</text>
</comment>
<proteinExistence type="predicted"/>
<dbReference type="RefSeq" id="WP_211311265.1">
    <property type="nucleotide sequence ID" value="NZ_BAAABL010000042.1"/>
</dbReference>